<evidence type="ECO:0000256" key="1">
    <source>
        <dbReference type="SAM" id="MobiDB-lite"/>
    </source>
</evidence>
<feature type="region of interest" description="Disordered" evidence="1">
    <location>
        <begin position="136"/>
        <end position="155"/>
    </location>
</feature>
<sequence length="155" mass="16803">MFRAPFPPKPPLALGRLATRHISDSPLRQGATDTERNEAPGKLALGCWSGDEFVIVNAQLINICQDGILAVVNGPIQVGQTVWLRLDEAKSLDGIQATVLGSNWLRRGRSAVRLALNENCPAGVYEALVRSLSLSRSRQDPRPAPTALGRRQGPF</sequence>
<protein>
    <recommendedName>
        <fullName evidence="3">PilZ domain-containing protein</fullName>
    </recommendedName>
</protein>
<name>A0AAU7CG21_9BACT</name>
<evidence type="ECO:0000313" key="2">
    <source>
        <dbReference type="EMBL" id="XBH04092.1"/>
    </source>
</evidence>
<reference evidence="2" key="1">
    <citation type="submission" date="2024-05" db="EMBL/GenBank/DDBJ databases">
        <title>Planctomycetes of the genus Singulisphaera possess chitinolytic capabilities.</title>
        <authorList>
            <person name="Ivanova A."/>
        </authorList>
    </citation>
    <scope>NUCLEOTIDE SEQUENCE</scope>
    <source>
        <strain evidence="2">Ch08T</strain>
    </source>
</reference>
<dbReference type="RefSeq" id="WP_406696838.1">
    <property type="nucleotide sequence ID" value="NZ_CP155447.1"/>
</dbReference>
<dbReference type="AlphaFoldDB" id="A0AAU7CG21"/>
<gene>
    <name evidence="2" type="ORF">V5E97_38200</name>
</gene>
<accession>A0AAU7CG21</accession>
<dbReference type="EMBL" id="CP155447">
    <property type="protein sequence ID" value="XBH04092.1"/>
    <property type="molecule type" value="Genomic_DNA"/>
</dbReference>
<organism evidence="2">
    <name type="scientific">Singulisphaera sp. Ch08</name>
    <dbReference type="NCBI Taxonomy" id="3120278"/>
    <lineage>
        <taxon>Bacteria</taxon>
        <taxon>Pseudomonadati</taxon>
        <taxon>Planctomycetota</taxon>
        <taxon>Planctomycetia</taxon>
        <taxon>Isosphaerales</taxon>
        <taxon>Isosphaeraceae</taxon>
        <taxon>Singulisphaera</taxon>
    </lineage>
</organism>
<proteinExistence type="predicted"/>
<evidence type="ECO:0008006" key="3">
    <source>
        <dbReference type="Google" id="ProtNLM"/>
    </source>
</evidence>